<dbReference type="GO" id="GO:0031072">
    <property type="term" value="F:heat shock protein binding"/>
    <property type="evidence" value="ECO:0007669"/>
    <property type="project" value="TreeGrafter"/>
</dbReference>
<protein>
    <recommendedName>
        <fullName evidence="6">RNA-polymerase II-associated protein 3-like C-terminal domain-containing protein</fullName>
    </recommendedName>
</protein>
<dbReference type="SUPFAM" id="SSF48452">
    <property type="entry name" value="TPR-like"/>
    <property type="match status" value="1"/>
</dbReference>
<keyword evidence="4 5" id="KW-0802">TPR repeat</keyword>
<evidence type="ECO:0000256" key="2">
    <source>
        <dbReference type="ARBA" id="ARBA00022490"/>
    </source>
</evidence>
<dbReference type="PANTHER" id="PTHR45984">
    <property type="entry name" value="RNA (RNA) POLYMERASE II ASSOCIATED PROTEIN HOMOLOG"/>
    <property type="match status" value="1"/>
</dbReference>
<dbReference type="InterPro" id="IPR011990">
    <property type="entry name" value="TPR-like_helical_dom_sf"/>
</dbReference>
<keyword evidence="2" id="KW-0963">Cytoplasm</keyword>
<name>A0A1B6ECH7_9HEMI</name>
<dbReference type="PROSITE" id="PS50005">
    <property type="entry name" value="TPR"/>
    <property type="match status" value="1"/>
</dbReference>
<feature type="domain" description="RNA-polymerase II-associated protein 3-like C-terminal" evidence="6">
    <location>
        <begin position="558"/>
        <end position="647"/>
    </location>
</feature>
<dbReference type="GO" id="GO:0005829">
    <property type="term" value="C:cytosol"/>
    <property type="evidence" value="ECO:0007669"/>
    <property type="project" value="TreeGrafter"/>
</dbReference>
<sequence>MVHENTKSVNNKGDFMNKSLLSKYNIPIENLSYEYIENCKNPREIEKIVKILRSKEEGFYPHLTQKAEDKLRLLDPNNHILVEETPVENKYSMDQKDWNKTCDDLERWTEKMKLLDSNLETSANTTIDIHLPPVRRSVSQQMVTTGLPKIFEVETKSQRIPINNYKMWDKYDADTEIMKIDLEEEKKLQKISREKKLKNGIHDKKLREERVKQIEKDLKLQELIEDTKNLTEMEKNSLAENARQLGNEYYKNNQIEEALEYYIKSITILPKTETYNNRALCYLKLSIYSKVIDDTNVVLLREPDNIKAHYRRAIALKELNRLDEALIDLDFVTSKQPNFKTAINMATEMRKKINEMKLPPRSSKTIKNSPIDSKHEFNKIKTKLVSVKDLNDGNFSNSESNEQCKRINIMEVEEYVNDNDSFNISEHLFSVIDKRSKVQKNNATQNNKIIDEDCDNETSYDLCLDAISKMSTKDIGEEIHFLENHYSGDVQKKENDIIKRPSNKHKERSNINERMSHQCLDFPINSNSIAVMETSMNTRYYMGGDSPKLKKRKTDPIHPFQFRNIWFKTSQQDIFFEQLKMLRSVDSTELTRLIGNQLDERMLIGIVRCLKFFLDTESRECRVKSFLAALAGCERLQVVMSMLSAEDVNEIRELMRTLMGRVSPNDETILHLMNVFPHDTLVKN</sequence>
<reference evidence="7" key="1">
    <citation type="submission" date="2015-12" db="EMBL/GenBank/DDBJ databases">
        <title>De novo transcriptome assembly of four potential Pierce s Disease insect vectors from Arizona vineyards.</title>
        <authorList>
            <person name="Tassone E.E."/>
        </authorList>
    </citation>
    <scope>NUCLEOTIDE SEQUENCE</scope>
</reference>
<evidence type="ECO:0000313" key="7">
    <source>
        <dbReference type="EMBL" id="JAS35639.1"/>
    </source>
</evidence>
<dbReference type="SMART" id="SM00028">
    <property type="entry name" value="TPR"/>
    <property type="match status" value="3"/>
</dbReference>
<dbReference type="GO" id="GO:0005739">
    <property type="term" value="C:mitochondrion"/>
    <property type="evidence" value="ECO:0007669"/>
    <property type="project" value="TreeGrafter"/>
</dbReference>
<dbReference type="Pfam" id="PF13877">
    <property type="entry name" value="RPAP3_C"/>
    <property type="match status" value="1"/>
</dbReference>
<evidence type="ECO:0000259" key="6">
    <source>
        <dbReference type="Pfam" id="PF13877"/>
    </source>
</evidence>
<proteinExistence type="predicted"/>
<gene>
    <name evidence="7" type="ORF">g.11440</name>
</gene>
<dbReference type="InterPro" id="IPR051982">
    <property type="entry name" value="CiliaryAsmbly_MitoImport"/>
</dbReference>
<dbReference type="InterPro" id="IPR019734">
    <property type="entry name" value="TPR_rpt"/>
</dbReference>
<dbReference type="EMBL" id="GEDC01001659">
    <property type="protein sequence ID" value="JAS35639.1"/>
    <property type="molecule type" value="Transcribed_RNA"/>
</dbReference>
<dbReference type="PANTHER" id="PTHR45984:SF1">
    <property type="entry name" value="SPAG1 AXONEMAL DYNEIN ASSEMBLY FACTOR"/>
    <property type="match status" value="1"/>
</dbReference>
<evidence type="ECO:0000256" key="4">
    <source>
        <dbReference type="ARBA" id="ARBA00022803"/>
    </source>
</evidence>
<evidence type="ECO:0000256" key="5">
    <source>
        <dbReference type="PROSITE-ProRule" id="PRU00339"/>
    </source>
</evidence>
<evidence type="ECO:0000256" key="1">
    <source>
        <dbReference type="ARBA" id="ARBA00004496"/>
    </source>
</evidence>
<organism evidence="7">
    <name type="scientific">Clastoptera arizonana</name>
    <name type="common">Arizona spittle bug</name>
    <dbReference type="NCBI Taxonomy" id="38151"/>
    <lineage>
        <taxon>Eukaryota</taxon>
        <taxon>Metazoa</taxon>
        <taxon>Ecdysozoa</taxon>
        <taxon>Arthropoda</taxon>
        <taxon>Hexapoda</taxon>
        <taxon>Insecta</taxon>
        <taxon>Pterygota</taxon>
        <taxon>Neoptera</taxon>
        <taxon>Paraneoptera</taxon>
        <taxon>Hemiptera</taxon>
        <taxon>Auchenorrhyncha</taxon>
        <taxon>Cercopoidea</taxon>
        <taxon>Clastopteridae</taxon>
        <taxon>Clastoptera</taxon>
    </lineage>
</organism>
<feature type="repeat" description="TPR" evidence="5">
    <location>
        <begin position="239"/>
        <end position="272"/>
    </location>
</feature>
<accession>A0A1B6ECH7</accession>
<evidence type="ECO:0000256" key="3">
    <source>
        <dbReference type="ARBA" id="ARBA00022737"/>
    </source>
</evidence>
<dbReference type="InterPro" id="IPR025986">
    <property type="entry name" value="RPAP3-like_C"/>
</dbReference>
<keyword evidence="3" id="KW-0677">Repeat</keyword>
<comment type="subcellular location">
    <subcellularLocation>
        <location evidence="1">Cytoplasm</location>
    </subcellularLocation>
</comment>
<dbReference type="GO" id="GO:0006626">
    <property type="term" value="P:protein targeting to mitochondrion"/>
    <property type="evidence" value="ECO:0007669"/>
    <property type="project" value="TreeGrafter"/>
</dbReference>
<dbReference type="AlphaFoldDB" id="A0A1B6ECH7"/>
<dbReference type="Gene3D" id="1.25.40.10">
    <property type="entry name" value="Tetratricopeptide repeat domain"/>
    <property type="match status" value="1"/>
</dbReference>